<evidence type="ECO:0000256" key="12">
    <source>
        <dbReference type="RuleBase" id="RU000589"/>
    </source>
</evidence>
<evidence type="ECO:0000256" key="11">
    <source>
        <dbReference type="PROSITE-ProRule" id="PRU10040"/>
    </source>
</evidence>
<dbReference type="SMART" id="SM00856">
    <property type="entry name" value="PMEI"/>
    <property type="match status" value="1"/>
</dbReference>
<evidence type="ECO:0000259" key="13">
    <source>
        <dbReference type="SMART" id="SM00856"/>
    </source>
</evidence>
<dbReference type="InterPro" id="IPR012334">
    <property type="entry name" value="Pectin_lyas_fold"/>
</dbReference>
<evidence type="ECO:0000256" key="10">
    <source>
        <dbReference type="ARBA" id="ARBA00057335"/>
    </source>
</evidence>
<feature type="active site" evidence="11">
    <location>
        <position position="391"/>
    </location>
</feature>
<evidence type="ECO:0000256" key="4">
    <source>
        <dbReference type="ARBA" id="ARBA00013229"/>
    </source>
</evidence>
<dbReference type="STRING" id="4615.A0A199VNM5"/>
<dbReference type="InterPro" id="IPR000070">
    <property type="entry name" value="Pectinesterase_cat"/>
</dbReference>
<organism evidence="14 15">
    <name type="scientific">Ananas comosus</name>
    <name type="common">Pineapple</name>
    <name type="synonym">Ananas ananas</name>
    <dbReference type="NCBI Taxonomy" id="4615"/>
    <lineage>
        <taxon>Eukaryota</taxon>
        <taxon>Viridiplantae</taxon>
        <taxon>Streptophyta</taxon>
        <taxon>Embryophyta</taxon>
        <taxon>Tracheophyta</taxon>
        <taxon>Spermatophyta</taxon>
        <taxon>Magnoliopsida</taxon>
        <taxon>Liliopsida</taxon>
        <taxon>Poales</taxon>
        <taxon>Bromeliaceae</taxon>
        <taxon>Bromelioideae</taxon>
        <taxon>Ananas</taxon>
    </lineage>
</organism>
<evidence type="ECO:0000256" key="7">
    <source>
        <dbReference type="ARBA" id="ARBA00023157"/>
    </source>
</evidence>
<dbReference type="EMBL" id="LSRQ01001232">
    <property type="protein sequence ID" value="OAY78654.1"/>
    <property type="molecule type" value="Genomic_DNA"/>
</dbReference>
<dbReference type="EC" id="3.1.1.11" evidence="4 12"/>
<evidence type="ECO:0000256" key="1">
    <source>
        <dbReference type="ARBA" id="ARBA00005184"/>
    </source>
</evidence>
<comment type="function">
    <text evidence="10">Acts in the modification of cell walls via demethylesterification of cell wall pectin.</text>
</comment>
<dbReference type="Gene3D" id="1.20.140.40">
    <property type="entry name" value="Invertase/pectin methylesterase inhibitor family protein"/>
    <property type="match status" value="1"/>
</dbReference>
<dbReference type="InterPro" id="IPR033131">
    <property type="entry name" value="Pectinesterase_Asp_AS"/>
</dbReference>
<keyword evidence="6 12" id="KW-0063">Aspartyl esterase</keyword>
<proteinExistence type="inferred from homology"/>
<keyword evidence="7" id="KW-1015">Disulfide bond</keyword>
<dbReference type="CDD" id="cd15798">
    <property type="entry name" value="PMEI-like_3"/>
    <property type="match status" value="1"/>
</dbReference>
<evidence type="ECO:0000313" key="15">
    <source>
        <dbReference type="Proteomes" id="UP000092600"/>
    </source>
</evidence>
<dbReference type="SUPFAM" id="SSF101148">
    <property type="entry name" value="Plant invertase/pectin methylesterase inhibitor"/>
    <property type="match status" value="1"/>
</dbReference>
<dbReference type="InterPro" id="IPR035513">
    <property type="entry name" value="Invertase/methylesterase_inhib"/>
</dbReference>
<dbReference type="SUPFAM" id="SSF51126">
    <property type="entry name" value="Pectin lyase-like"/>
    <property type="match status" value="1"/>
</dbReference>
<dbReference type="FunFam" id="2.160.20.10:FF:000001">
    <property type="entry name" value="Pectinesterase"/>
    <property type="match status" value="1"/>
</dbReference>
<sequence>MGNKKYAVIGGSAVLLVAVVASVAVVVTHRSGGGSSNAKSEPHMTTSVKAIKEFCRPTDYQQTCETALQSAAGNAIFKVTTERVQQAFNHSETLAELAHDKRTSGALQNCRELLEYAVEDLKTSFDQLGGFEMSNFQRAVDDLKTWLSAVLTYQDTCLDGFENTTTDAAQSMSKALKSASELTANILAIVDEFSNTIGSMNIPFMSRRLLEADGEGEAAVPEWVSAGKRRLLQAGPLQLKPNVTVAQDGSGDFKTITEALATVPKKSEEAFVIYVKEGVYSEYVTVDRDLTNVVMYGDGPTKTRVTGNRNFRQNITTKDTATFTVVGNGFFARDLGFENSAGAENHQAVALRVQSDLSVFYQCQFDGYQDTLYTHAYRQFYRDCTVTGTIDFIFGNAQVVLQNCLILVRRPLDNQQNIVTAQGRKEKRSAGGIILHNCTVTADPSFEPVKARIPTYLGRPWKEYSRTFYIQCQLDDLINPVGWLPWLGDYGLRTCFYTEVDNRGPGSDTSARATWKGVKKVSYEHAQKFTVEHFLQGHRWIPRTGVPYIPGLLPQSQPTRTH</sequence>
<gene>
    <name evidence="14" type="ORF">ACMD2_20546</name>
</gene>
<comment type="pathway">
    <text evidence="1 12">Glycan metabolism; pectin degradation; 2-dehydro-3-deoxy-D-gluconate from pectin: step 1/5.</text>
</comment>
<evidence type="ECO:0000256" key="9">
    <source>
        <dbReference type="ARBA" id="ARBA00047928"/>
    </source>
</evidence>
<accession>A0A199VNM5</accession>
<dbReference type="Proteomes" id="UP000092600">
    <property type="component" value="Unassembled WGS sequence"/>
</dbReference>
<dbReference type="GO" id="GO:0045490">
    <property type="term" value="P:pectin catabolic process"/>
    <property type="evidence" value="ECO:0007669"/>
    <property type="project" value="UniProtKB-UniRule"/>
</dbReference>
<comment type="caution">
    <text evidence="14">The sequence shown here is derived from an EMBL/GenBank/DDBJ whole genome shotgun (WGS) entry which is preliminary data.</text>
</comment>
<keyword evidence="8" id="KW-0325">Glycoprotein</keyword>
<reference evidence="14 15" key="1">
    <citation type="journal article" date="2016" name="DNA Res.">
        <title>The draft genome of MD-2 pineapple using hybrid error correction of long reads.</title>
        <authorList>
            <person name="Redwan R.M."/>
            <person name="Saidin A."/>
            <person name="Kumar S.V."/>
        </authorList>
    </citation>
    <scope>NUCLEOTIDE SEQUENCE [LARGE SCALE GENOMIC DNA]</scope>
    <source>
        <strain evidence="15">cv. MD2</strain>
        <tissue evidence="14">Leaf</tissue>
    </source>
</reference>
<evidence type="ECO:0000256" key="3">
    <source>
        <dbReference type="ARBA" id="ARBA00007786"/>
    </source>
</evidence>
<dbReference type="NCBIfam" id="TIGR01614">
    <property type="entry name" value="PME_inhib"/>
    <property type="match status" value="1"/>
</dbReference>
<evidence type="ECO:0000313" key="14">
    <source>
        <dbReference type="EMBL" id="OAY78654.1"/>
    </source>
</evidence>
<comment type="similarity">
    <text evidence="3">In the C-terminal section; belongs to the pectinesterase family.</text>
</comment>
<dbReference type="InterPro" id="IPR011050">
    <property type="entry name" value="Pectin_lyase_fold/virulence"/>
</dbReference>
<evidence type="ECO:0000256" key="8">
    <source>
        <dbReference type="ARBA" id="ARBA00023180"/>
    </source>
</evidence>
<keyword evidence="5 12" id="KW-0378">Hydrolase</keyword>
<dbReference type="GO" id="GO:0004857">
    <property type="term" value="F:enzyme inhibitor activity"/>
    <property type="evidence" value="ECO:0007669"/>
    <property type="project" value="InterPro"/>
</dbReference>
<dbReference type="PROSITE" id="PS00503">
    <property type="entry name" value="PECTINESTERASE_2"/>
    <property type="match status" value="1"/>
</dbReference>
<dbReference type="Pfam" id="PF04043">
    <property type="entry name" value="PMEI"/>
    <property type="match status" value="1"/>
</dbReference>
<dbReference type="AlphaFoldDB" id="A0A199VNM5"/>
<dbReference type="UniPathway" id="UPA00545">
    <property type="reaction ID" value="UER00823"/>
</dbReference>
<dbReference type="Gene3D" id="2.160.20.10">
    <property type="entry name" value="Single-stranded right-handed beta-helix, Pectin lyase-like"/>
    <property type="match status" value="1"/>
</dbReference>
<comment type="catalytic activity">
    <reaction evidence="9 12">
        <text>[(1-&gt;4)-alpha-D-galacturonosyl methyl ester](n) + n H2O = [(1-&gt;4)-alpha-D-galacturonosyl](n) + n methanol + n H(+)</text>
        <dbReference type="Rhea" id="RHEA:22380"/>
        <dbReference type="Rhea" id="RHEA-COMP:14570"/>
        <dbReference type="Rhea" id="RHEA-COMP:14573"/>
        <dbReference type="ChEBI" id="CHEBI:15377"/>
        <dbReference type="ChEBI" id="CHEBI:15378"/>
        <dbReference type="ChEBI" id="CHEBI:17790"/>
        <dbReference type="ChEBI" id="CHEBI:140522"/>
        <dbReference type="ChEBI" id="CHEBI:140523"/>
        <dbReference type="EC" id="3.1.1.11"/>
    </reaction>
</comment>
<dbReference type="Pfam" id="PF01095">
    <property type="entry name" value="Pectinesterase"/>
    <property type="match status" value="1"/>
</dbReference>
<evidence type="ECO:0000256" key="2">
    <source>
        <dbReference type="ARBA" id="ARBA00006027"/>
    </source>
</evidence>
<evidence type="ECO:0000256" key="5">
    <source>
        <dbReference type="ARBA" id="ARBA00022801"/>
    </source>
</evidence>
<dbReference type="FunFam" id="1.20.140.40:FF:000001">
    <property type="entry name" value="Pectinesterase"/>
    <property type="match status" value="1"/>
</dbReference>
<comment type="similarity">
    <text evidence="2">In the N-terminal section; belongs to the PMEI family.</text>
</comment>
<feature type="domain" description="Pectinesterase inhibitor" evidence="13">
    <location>
        <begin position="46"/>
        <end position="189"/>
    </location>
</feature>
<evidence type="ECO:0000256" key="6">
    <source>
        <dbReference type="ARBA" id="ARBA00023085"/>
    </source>
</evidence>
<dbReference type="InterPro" id="IPR006501">
    <property type="entry name" value="Pectinesterase_inhib_dom"/>
</dbReference>
<dbReference type="GO" id="GO:0042545">
    <property type="term" value="P:cell wall modification"/>
    <property type="evidence" value="ECO:0007669"/>
    <property type="project" value="UniProtKB-UniRule"/>
</dbReference>
<dbReference type="PANTHER" id="PTHR31707">
    <property type="entry name" value="PECTINESTERASE"/>
    <property type="match status" value="1"/>
</dbReference>
<protein>
    <recommendedName>
        <fullName evidence="4 12">Pectinesterase</fullName>
        <ecNumber evidence="4 12">3.1.1.11</ecNumber>
    </recommendedName>
</protein>
<dbReference type="GO" id="GO:0030599">
    <property type="term" value="F:pectinesterase activity"/>
    <property type="evidence" value="ECO:0007669"/>
    <property type="project" value="UniProtKB-UniRule"/>
</dbReference>
<name>A0A199VNM5_ANACO</name>